<dbReference type="PANTHER" id="PTHR43790:SF4">
    <property type="entry name" value="GUANOSINE IMPORT ATP-BINDING PROTEIN NUPO"/>
    <property type="match status" value="1"/>
</dbReference>
<accession>A0A5M6IID1</accession>
<dbReference type="InterPro" id="IPR017871">
    <property type="entry name" value="ABC_transporter-like_CS"/>
</dbReference>
<dbReference type="EMBL" id="VWPJ01000001">
    <property type="protein sequence ID" value="KAA5607697.1"/>
    <property type="molecule type" value="Genomic_DNA"/>
</dbReference>
<dbReference type="InterPro" id="IPR003439">
    <property type="entry name" value="ABC_transporter-like_ATP-bd"/>
</dbReference>
<evidence type="ECO:0000256" key="6">
    <source>
        <dbReference type="ARBA" id="ARBA00022741"/>
    </source>
</evidence>
<dbReference type="Proteomes" id="UP000324065">
    <property type="component" value="Unassembled WGS sequence"/>
</dbReference>
<dbReference type="PROSITE" id="PS50893">
    <property type="entry name" value="ABC_TRANSPORTER_2"/>
    <property type="match status" value="2"/>
</dbReference>
<evidence type="ECO:0000256" key="5">
    <source>
        <dbReference type="ARBA" id="ARBA00022737"/>
    </source>
</evidence>
<dbReference type="InterPro" id="IPR027417">
    <property type="entry name" value="P-loop_NTPase"/>
</dbReference>
<dbReference type="CDD" id="cd03215">
    <property type="entry name" value="ABC_Carb_Monos_II"/>
    <property type="match status" value="1"/>
</dbReference>
<keyword evidence="3" id="KW-1003">Cell membrane</keyword>
<evidence type="ECO:0000256" key="7">
    <source>
        <dbReference type="ARBA" id="ARBA00022840"/>
    </source>
</evidence>
<name>A0A5M6IID1_9PROT</name>
<dbReference type="FunFam" id="3.40.50.300:FF:000127">
    <property type="entry name" value="Ribose import ATP-binding protein RbsA"/>
    <property type="match status" value="1"/>
</dbReference>
<proteinExistence type="predicted"/>
<dbReference type="PANTHER" id="PTHR43790">
    <property type="entry name" value="CARBOHYDRATE TRANSPORT ATP-BINDING PROTEIN MG119-RELATED"/>
    <property type="match status" value="1"/>
</dbReference>
<feature type="region of interest" description="Disordered" evidence="10">
    <location>
        <begin position="515"/>
        <end position="535"/>
    </location>
</feature>
<dbReference type="GO" id="GO:0005886">
    <property type="term" value="C:plasma membrane"/>
    <property type="evidence" value="ECO:0007669"/>
    <property type="project" value="UniProtKB-SubCell"/>
</dbReference>
<dbReference type="GO" id="GO:0005524">
    <property type="term" value="F:ATP binding"/>
    <property type="evidence" value="ECO:0007669"/>
    <property type="project" value="UniProtKB-KW"/>
</dbReference>
<dbReference type="InterPro" id="IPR003593">
    <property type="entry name" value="AAA+_ATPase"/>
</dbReference>
<evidence type="ECO:0000259" key="11">
    <source>
        <dbReference type="PROSITE" id="PS50893"/>
    </source>
</evidence>
<gene>
    <name evidence="12" type="ORF">F1188_02195</name>
</gene>
<dbReference type="GO" id="GO:0016887">
    <property type="term" value="F:ATP hydrolysis activity"/>
    <property type="evidence" value="ECO:0007669"/>
    <property type="project" value="InterPro"/>
</dbReference>
<keyword evidence="6" id="KW-0547">Nucleotide-binding</keyword>
<keyword evidence="4" id="KW-0762">Sugar transport</keyword>
<keyword evidence="9" id="KW-0472">Membrane</keyword>
<keyword evidence="7 12" id="KW-0067">ATP-binding</keyword>
<dbReference type="PROSITE" id="PS00211">
    <property type="entry name" value="ABC_TRANSPORTER_1"/>
    <property type="match status" value="2"/>
</dbReference>
<dbReference type="InterPro" id="IPR050107">
    <property type="entry name" value="ABC_carbohydrate_import_ATPase"/>
</dbReference>
<evidence type="ECO:0000256" key="2">
    <source>
        <dbReference type="ARBA" id="ARBA00022448"/>
    </source>
</evidence>
<protein>
    <submittedName>
        <fullName evidence="12">ABC transporter ATP-binding protein</fullName>
    </submittedName>
</protein>
<dbReference type="SMART" id="SM00382">
    <property type="entry name" value="AAA"/>
    <property type="match status" value="1"/>
</dbReference>
<dbReference type="CDD" id="cd03216">
    <property type="entry name" value="ABC_Carb_Monos_I"/>
    <property type="match status" value="1"/>
</dbReference>
<evidence type="ECO:0000256" key="10">
    <source>
        <dbReference type="SAM" id="MobiDB-lite"/>
    </source>
</evidence>
<evidence type="ECO:0000256" key="4">
    <source>
        <dbReference type="ARBA" id="ARBA00022597"/>
    </source>
</evidence>
<feature type="domain" description="ABC transporter" evidence="11">
    <location>
        <begin position="261"/>
        <end position="505"/>
    </location>
</feature>
<keyword evidence="5" id="KW-0677">Repeat</keyword>
<reference evidence="12 13" key="1">
    <citation type="submission" date="2019-09" db="EMBL/GenBank/DDBJ databases">
        <title>Genome sequence of Roseospira marina, one of the more divergent members of the non-sulfur purple photosynthetic bacterial family, the Rhodospirillaceae.</title>
        <authorList>
            <person name="Meyer T."/>
            <person name="Kyndt J."/>
        </authorList>
    </citation>
    <scope>NUCLEOTIDE SEQUENCE [LARGE SCALE GENOMIC DNA]</scope>
    <source>
        <strain evidence="12 13">DSM 15113</strain>
    </source>
</reference>
<dbReference type="Pfam" id="PF00005">
    <property type="entry name" value="ABC_tran"/>
    <property type="match status" value="2"/>
</dbReference>
<dbReference type="SUPFAM" id="SSF52540">
    <property type="entry name" value="P-loop containing nucleoside triphosphate hydrolases"/>
    <property type="match status" value="2"/>
</dbReference>
<keyword evidence="2" id="KW-0813">Transport</keyword>
<comment type="subcellular location">
    <subcellularLocation>
        <location evidence="1">Cell membrane</location>
        <topology evidence="1">Peripheral membrane protein</topology>
    </subcellularLocation>
</comment>
<evidence type="ECO:0000256" key="9">
    <source>
        <dbReference type="ARBA" id="ARBA00023136"/>
    </source>
</evidence>
<evidence type="ECO:0000313" key="13">
    <source>
        <dbReference type="Proteomes" id="UP000324065"/>
    </source>
</evidence>
<evidence type="ECO:0000256" key="8">
    <source>
        <dbReference type="ARBA" id="ARBA00022967"/>
    </source>
</evidence>
<sequence>MTAPGVPRLELRGICKSFPGVLVNDRVDLAVMPGESHALLGENGAGKSTLMKIVNGVLAADSGEVLWDGRPVRVTSPAEARRLGIGMVFQHFALFESLTVAENVALGLDAAESLDHLSERIRAVSDGYGLAVAPDRHVHELSVGERQRVEIVRCLLGDPRLIILDEPTSVLTPREALALFDVLRRLRGEGRSILYISHKLDEIRVLCDRASVLRGGRLVATVDPGQETARSLARMMIGTDVPDLTQRRAAAGVETAPLLVVENLDVDRDDPHGTDLRDVSLAVRPGEILGIAGVAGNGQNALMRVLSGERLVARADAVRIAGTPAGHLRPRARRDLGLAVVPEERLGQGAVPDLSLAENALLSAYRHGGLVRRGLVHRRQTHGFASRVIHAFNVIARSSDSAAGSLSGGNLQKFIIGREILQAPRVLVAAHPTWGVDAGSAAAIHQALVDLRDRGAAVLVISQDLDELYTLSDRIAVIAGGRLSESQPTHAVTAEDVGLLMGGLFDSEGGAGTAVRAESAPARMGPSKGGPADVA</sequence>
<dbReference type="Gene3D" id="3.40.50.300">
    <property type="entry name" value="P-loop containing nucleotide triphosphate hydrolases"/>
    <property type="match status" value="2"/>
</dbReference>
<dbReference type="RefSeq" id="WP_150060832.1">
    <property type="nucleotide sequence ID" value="NZ_JACIGJ010000001.1"/>
</dbReference>
<organism evidence="12 13">
    <name type="scientific">Roseospira marina</name>
    <dbReference type="NCBI Taxonomy" id="140057"/>
    <lineage>
        <taxon>Bacteria</taxon>
        <taxon>Pseudomonadati</taxon>
        <taxon>Pseudomonadota</taxon>
        <taxon>Alphaproteobacteria</taxon>
        <taxon>Rhodospirillales</taxon>
        <taxon>Rhodospirillaceae</taxon>
        <taxon>Roseospira</taxon>
    </lineage>
</organism>
<evidence type="ECO:0000313" key="12">
    <source>
        <dbReference type="EMBL" id="KAA5607697.1"/>
    </source>
</evidence>
<comment type="caution">
    <text evidence="12">The sequence shown here is derived from an EMBL/GenBank/DDBJ whole genome shotgun (WGS) entry which is preliminary data.</text>
</comment>
<evidence type="ECO:0000256" key="1">
    <source>
        <dbReference type="ARBA" id="ARBA00004202"/>
    </source>
</evidence>
<keyword evidence="13" id="KW-1185">Reference proteome</keyword>
<dbReference type="AlphaFoldDB" id="A0A5M6IID1"/>
<feature type="domain" description="ABC transporter" evidence="11">
    <location>
        <begin position="9"/>
        <end position="240"/>
    </location>
</feature>
<evidence type="ECO:0000256" key="3">
    <source>
        <dbReference type="ARBA" id="ARBA00022475"/>
    </source>
</evidence>
<dbReference type="OrthoDB" id="7283113at2"/>
<keyword evidence="8" id="KW-1278">Translocase</keyword>